<evidence type="ECO:0000256" key="3">
    <source>
        <dbReference type="ARBA" id="ARBA00022517"/>
    </source>
</evidence>
<name>M1V4B6_CYAM1</name>
<dbReference type="InterPro" id="IPR007276">
    <property type="entry name" value="Nop14"/>
</dbReference>
<feature type="compositionally biased region" description="Polar residues" evidence="7">
    <location>
        <begin position="274"/>
        <end position="287"/>
    </location>
</feature>
<feature type="compositionally biased region" description="Low complexity" evidence="7">
    <location>
        <begin position="317"/>
        <end position="327"/>
    </location>
</feature>
<sequence>MNLFDRFINRGVRKRERTLDAKRNALGNSLPSRENAAFRGTRDSNKPSRLGRVSQYSRDRKRFQLDSVEGSDDSPVELEEDRGVPTTLTHHGKPLLDAAKSGRTLDRKRHKTDLTLDSFDALPDDRSDSSGDVGGAVDLLAATETNDSGGDSETSRSKPRFRDLMENWALQRERVKKERQLERLLHEQQTERLDAVFRELSDQLVRRKSTNKNDAANADAHPTVPVATLDEYDLMLQQLAEEPRSKPAEPESIKETRRQERALGLLAAKELTNDTFSVESTPMSQKLLSEDANGTPLLPMDPDSLSSDADPDESHSDSLAQHAAGADAHSALAHQLHALEQLWQQMPPIRENPALDTCLAKIDEEAARFLGGRWRPRSASPAKASPPGLVSVGAGNAASDMEISDHGSHVAATLGQWALHQLRRLEELLRIAPDQWMHWTCEEAGWRRLWSAALVMQALCRLFPKQQSRHPVTAPLALLLSEFFGSMTLALDAQTGSHPVTAEMPPSTWRSLALLIVLAHLWIDGLVLASGRLHPDAYAFLRALLDLLRLFRQSTKSFADRHGLIENSVTRDTSASEALDHLYQCAVPASTAVVDPALLSLATGTLCEQLEQNAQMQRYLQLPLGVALQSSLRELFLVMDTDLPPWCKRYTAALQKAERSLPTAPRHRYRANEPKLLNPRLDMDRAGRSSSQQTDEDKKLRQQFRRELRATGRVLRRRQEVFAAQRLQAEHSRRVQLQRRARQATGLIGSEQLR</sequence>
<dbReference type="EMBL" id="AP006486">
    <property type="protein sequence ID" value="BAM79230.1"/>
    <property type="molecule type" value="Genomic_DNA"/>
</dbReference>
<evidence type="ECO:0000256" key="6">
    <source>
        <dbReference type="ARBA" id="ARBA00024695"/>
    </source>
</evidence>
<dbReference type="AlphaFoldDB" id="M1V4B6"/>
<dbReference type="KEGG" id="cme:CYME_CMD173C"/>
<evidence type="ECO:0000256" key="1">
    <source>
        <dbReference type="ARBA" id="ARBA00004604"/>
    </source>
</evidence>
<comment type="function">
    <text evidence="6">Involved in nucleolar processing of pre-18S ribosomal RNA. Has a role in the nuclear export of 40S pre-ribosomal subunit to the cytoplasm.</text>
</comment>
<dbReference type="Pfam" id="PF04147">
    <property type="entry name" value="Nop14"/>
    <property type="match status" value="1"/>
</dbReference>
<reference evidence="8 9" key="1">
    <citation type="journal article" date="2004" name="Nature">
        <title>Genome sequence of the ultrasmall unicellular red alga Cyanidioschyzon merolae 10D.</title>
        <authorList>
            <person name="Matsuzaki M."/>
            <person name="Misumi O."/>
            <person name="Shin-i T."/>
            <person name="Maruyama S."/>
            <person name="Takahara M."/>
            <person name="Miyagishima S."/>
            <person name="Mori T."/>
            <person name="Nishida K."/>
            <person name="Yagisawa F."/>
            <person name="Nishida K."/>
            <person name="Yoshida Y."/>
            <person name="Nishimura Y."/>
            <person name="Nakao S."/>
            <person name="Kobayashi T."/>
            <person name="Momoyama Y."/>
            <person name="Higashiyama T."/>
            <person name="Minoda A."/>
            <person name="Sano M."/>
            <person name="Nomoto H."/>
            <person name="Oishi K."/>
            <person name="Hayashi H."/>
            <person name="Ohta F."/>
            <person name="Nishizaka S."/>
            <person name="Haga S."/>
            <person name="Miura S."/>
            <person name="Morishita T."/>
            <person name="Kabeya Y."/>
            <person name="Terasawa K."/>
            <person name="Suzuki Y."/>
            <person name="Ishii Y."/>
            <person name="Asakawa S."/>
            <person name="Takano H."/>
            <person name="Ohta N."/>
            <person name="Kuroiwa H."/>
            <person name="Tanaka K."/>
            <person name="Shimizu N."/>
            <person name="Sugano S."/>
            <person name="Sato N."/>
            <person name="Nozaki H."/>
            <person name="Ogasawara N."/>
            <person name="Kohara Y."/>
            <person name="Kuroiwa T."/>
        </authorList>
    </citation>
    <scope>NUCLEOTIDE SEQUENCE [LARGE SCALE GENOMIC DNA]</scope>
    <source>
        <strain evidence="8 9">10D</strain>
    </source>
</reference>
<gene>
    <name evidence="8" type="ORF">CYME_CMD173C</name>
</gene>
<dbReference type="OrthoDB" id="10658372at2759"/>
<keyword evidence="9" id="KW-1185">Reference proteome</keyword>
<dbReference type="PANTHER" id="PTHR23183">
    <property type="entry name" value="NOP14"/>
    <property type="match status" value="1"/>
</dbReference>
<feature type="region of interest" description="Disordered" evidence="7">
    <location>
        <begin position="274"/>
        <end position="327"/>
    </location>
</feature>
<dbReference type="GO" id="GO:0030692">
    <property type="term" value="C:Noc4p-Nop14p complex"/>
    <property type="evidence" value="ECO:0007669"/>
    <property type="project" value="TreeGrafter"/>
</dbReference>
<accession>M1V4B6</accession>
<keyword evidence="3" id="KW-0690">Ribosome biogenesis</keyword>
<evidence type="ECO:0000256" key="5">
    <source>
        <dbReference type="ARBA" id="ARBA00023242"/>
    </source>
</evidence>
<keyword evidence="5" id="KW-0539">Nucleus</keyword>
<comment type="similarity">
    <text evidence="2">Belongs to the NOP14 family.</text>
</comment>
<comment type="subcellular location">
    <subcellularLocation>
        <location evidence="1">Nucleus</location>
        <location evidence="1">Nucleolus</location>
    </subcellularLocation>
</comment>
<evidence type="ECO:0000256" key="7">
    <source>
        <dbReference type="SAM" id="MobiDB-lite"/>
    </source>
</evidence>
<dbReference type="PANTHER" id="PTHR23183:SF0">
    <property type="entry name" value="NUCLEOLAR PROTEIN 14"/>
    <property type="match status" value="1"/>
</dbReference>
<organism evidence="8 9">
    <name type="scientific">Cyanidioschyzon merolae (strain NIES-3377 / 10D)</name>
    <name type="common">Unicellular red alga</name>
    <dbReference type="NCBI Taxonomy" id="280699"/>
    <lineage>
        <taxon>Eukaryota</taxon>
        <taxon>Rhodophyta</taxon>
        <taxon>Bangiophyceae</taxon>
        <taxon>Cyanidiales</taxon>
        <taxon>Cyanidiaceae</taxon>
        <taxon>Cyanidioschyzon</taxon>
    </lineage>
</organism>
<protein>
    <submittedName>
        <fullName evidence="8">Uncharacterized protein</fullName>
    </submittedName>
</protein>
<feature type="region of interest" description="Disordered" evidence="7">
    <location>
        <begin position="26"/>
        <end position="106"/>
    </location>
</feature>
<dbReference type="GeneID" id="16992720"/>
<dbReference type="RefSeq" id="XP_005535516.1">
    <property type="nucleotide sequence ID" value="XM_005535459.1"/>
</dbReference>
<dbReference type="GO" id="GO:0030490">
    <property type="term" value="P:maturation of SSU-rRNA"/>
    <property type="evidence" value="ECO:0007669"/>
    <property type="project" value="TreeGrafter"/>
</dbReference>
<dbReference type="Gramene" id="CMD173CT">
    <property type="protein sequence ID" value="CMD173CT"/>
    <property type="gene ID" value="CMD173C"/>
</dbReference>
<dbReference type="GO" id="GO:0032040">
    <property type="term" value="C:small-subunit processome"/>
    <property type="evidence" value="ECO:0007669"/>
    <property type="project" value="InterPro"/>
</dbReference>
<feature type="compositionally biased region" description="Acidic residues" evidence="7">
    <location>
        <begin position="69"/>
        <end position="80"/>
    </location>
</feature>
<proteinExistence type="inferred from homology"/>
<evidence type="ECO:0000313" key="9">
    <source>
        <dbReference type="Proteomes" id="UP000007014"/>
    </source>
</evidence>
<reference evidence="8 9" key="2">
    <citation type="journal article" date="2007" name="BMC Biol.">
        <title>A 100%-complete sequence reveals unusually simple genomic features in the hot-spring red alga Cyanidioschyzon merolae.</title>
        <authorList>
            <person name="Nozaki H."/>
            <person name="Takano H."/>
            <person name="Misumi O."/>
            <person name="Terasawa K."/>
            <person name="Matsuzaki M."/>
            <person name="Maruyama S."/>
            <person name="Nishida K."/>
            <person name="Yagisawa F."/>
            <person name="Yoshida Y."/>
            <person name="Fujiwara T."/>
            <person name="Takio S."/>
            <person name="Tamura K."/>
            <person name="Chung S.J."/>
            <person name="Nakamura S."/>
            <person name="Kuroiwa H."/>
            <person name="Tanaka K."/>
            <person name="Sato N."/>
            <person name="Kuroiwa T."/>
        </authorList>
    </citation>
    <scope>NUCLEOTIDE SEQUENCE [LARGE SCALE GENOMIC DNA]</scope>
    <source>
        <strain evidence="8 9">10D</strain>
    </source>
</reference>
<feature type="region of interest" description="Disordered" evidence="7">
    <location>
        <begin position="658"/>
        <end position="701"/>
    </location>
</feature>
<dbReference type="Proteomes" id="UP000007014">
    <property type="component" value="Chromosome 4"/>
</dbReference>
<evidence type="ECO:0000256" key="2">
    <source>
        <dbReference type="ARBA" id="ARBA00007466"/>
    </source>
</evidence>
<dbReference type="HOGENOM" id="CLU_369349_0_0_1"/>
<feature type="compositionally biased region" description="Low complexity" evidence="7">
    <location>
        <begin position="296"/>
        <end position="308"/>
    </location>
</feature>
<evidence type="ECO:0000256" key="4">
    <source>
        <dbReference type="ARBA" id="ARBA00022552"/>
    </source>
</evidence>
<keyword evidence="4" id="KW-0698">rRNA processing</keyword>
<evidence type="ECO:0000313" key="8">
    <source>
        <dbReference type="EMBL" id="BAM79230.1"/>
    </source>
</evidence>